<dbReference type="PANTHER" id="PTHR40453">
    <property type="entry name" value="PROTEIN YOEF"/>
    <property type="match status" value="1"/>
</dbReference>
<dbReference type="PIRSF" id="PIRSF036409">
    <property type="entry name" value="EutP_PduV"/>
    <property type="match status" value="1"/>
</dbReference>
<evidence type="ECO:0000256" key="1">
    <source>
        <dbReference type="PIRNR" id="PIRNR036409"/>
    </source>
</evidence>
<dbReference type="GO" id="GO:0005524">
    <property type="term" value="F:ATP binding"/>
    <property type="evidence" value="ECO:0007669"/>
    <property type="project" value="UniProtKB-UniRule"/>
</dbReference>
<keyword evidence="1" id="KW-0547">Nucleotide-binding</keyword>
<comment type="caution">
    <text evidence="2">The sequence shown here is derived from an EMBL/GenBank/DDBJ whole genome shotgun (WGS) entry which is preliminary data.</text>
</comment>
<proteinExistence type="inferred from homology"/>
<dbReference type="InterPro" id="IPR012381">
    <property type="entry name" value="EutP_PduV"/>
</dbReference>
<dbReference type="SUPFAM" id="SSF52540">
    <property type="entry name" value="P-loop containing nucleoside triphosphate hydrolases"/>
    <property type="match status" value="1"/>
</dbReference>
<name>A0A6L5GRU6_9FIRM</name>
<dbReference type="Gene3D" id="3.40.50.300">
    <property type="entry name" value="P-loop containing nucleotide triphosphate hydrolases"/>
    <property type="match status" value="1"/>
</dbReference>
<evidence type="ECO:0000313" key="2">
    <source>
        <dbReference type="EMBL" id="MQM72944.1"/>
    </source>
</evidence>
<sequence length="157" mass="17740">MASNKNRVALMGRIRSGKTTLMQALQNKELKYAKTQQVTYTDNFIDTPGEFIEMSIFAHQAVSVSLDASLIIMVSSCIDTQNSIRPNFITMFNLPAIGVVTKIDREDGNRKRSRHYLQYAGIPDNKIFEISSYTGEGLDVLSEEIHKYVNRDGHDFS</sequence>
<dbReference type="GO" id="GO:0006576">
    <property type="term" value="P:biogenic amine metabolic process"/>
    <property type="evidence" value="ECO:0007669"/>
    <property type="project" value="InterPro"/>
</dbReference>
<keyword evidence="3" id="KW-1185">Reference proteome</keyword>
<evidence type="ECO:0000313" key="3">
    <source>
        <dbReference type="Proteomes" id="UP000473648"/>
    </source>
</evidence>
<dbReference type="AlphaFoldDB" id="A0A6L5GRU6"/>
<reference evidence="2" key="1">
    <citation type="journal article" date="2020" name="Appl. Environ. Microbiol.">
        <title>Medium-Chain Fatty Acid Synthesis by 'Candidatus Weimeria bifida' gen. nov., sp. nov., and 'Candidatus Pseudoramibacter fermentans' sp. nov.</title>
        <authorList>
            <person name="Scarborough M.J."/>
            <person name="Myers K.S."/>
            <person name="Donohue T.J."/>
            <person name="Noguera D.R."/>
        </authorList>
    </citation>
    <scope>NUCLEOTIDE SEQUENCE</scope>
    <source>
        <strain evidence="2">EUB1.1</strain>
    </source>
</reference>
<dbReference type="PANTHER" id="PTHR40453:SF1">
    <property type="entry name" value="PROTEIN YOEF"/>
    <property type="match status" value="1"/>
</dbReference>
<accession>A0A6L5GRU6</accession>
<dbReference type="EMBL" id="VOGB01000004">
    <property type="protein sequence ID" value="MQM72944.1"/>
    <property type="molecule type" value="Genomic_DNA"/>
</dbReference>
<protein>
    <submittedName>
        <fullName evidence="2">Ethanolamine utilization protein EutP</fullName>
    </submittedName>
</protein>
<dbReference type="CDD" id="cd00882">
    <property type="entry name" value="Ras_like_GTPase"/>
    <property type="match status" value="1"/>
</dbReference>
<comment type="similarity">
    <text evidence="1">Belongs to the EutP/PduV family.</text>
</comment>
<gene>
    <name evidence="2" type="ORF">FRC53_05895</name>
</gene>
<dbReference type="InterPro" id="IPR027417">
    <property type="entry name" value="P-loop_NTPase"/>
</dbReference>
<dbReference type="Proteomes" id="UP000473648">
    <property type="component" value="Unassembled WGS sequence"/>
</dbReference>
<dbReference type="Pfam" id="PF10662">
    <property type="entry name" value="PduV-EutP"/>
    <property type="match status" value="1"/>
</dbReference>
<organism evidence="2 3">
    <name type="scientific">Candidatus Pseudoramibacter fermentans</name>
    <dbReference type="NCBI Taxonomy" id="2594427"/>
    <lineage>
        <taxon>Bacteria</taxon>
        <taxon>Bacillati</taxon>
        <taxon>Bacillota</taxon>
        <taxon>Clostridia</taxon>
        <taxon>Eubacteriales</taxon>
        <taxon>Eubacteriaceae</taxon>
        <taxon>Pseudoramibacter</taxon>
    </lineage>
</organism>